<dbReference type="InterPro" id="IPR005835">
    <property type="entry name" value="NTP_transferase_dom"/>
</dbReference>
<evidence type="ECO:0000313" key="4">
    <source>
        <dbReference type="EMBL" id="EKY24869.1"/>
    </source>
</evidence>
<keyword evidence="5" id="KW-1185">Reference proteome</keyword>
<dbReference type="EMBL" id="AMEZ01000077">
    <property type="protein sequence ID" value="EKY24869.1"/>
    <property type="molecule type" value="Genomic_DNA"/>
</dbReference>
<keyword evidence="2" id="KW-0548">Nucleotidyltransferase</keyword>
<gene>
    <name evidence="4" type="ORF">HMPREF0216_02619</name>
</gene>
<dbReference type="SUPFAM" id="SSF53448">
    <property type="entry name" value="Nucleotide-diphospho-sugar transferases"/>
    <property type="match status" value="1"/>
</dbReference>
<dbReference type="Gene3D" id="3.90.550.10">
    <property type="entry name" value="Spore Coat Polysaccharide Biosynthesis Protein SpsA, Chain A"/>
    <property type="match status" value="1"/>
</dbReference>
<accession>L1QA86</accession>
<evidence type="ECO:0000256" key="1">
    <source>
        <dbReference type="ARBA" id="ARBA00022679"/>
    </source>
</evidence>
<dbReference type="AlphaFoldDB" id="L1QA86"/>
<dbReference type="eggNOG" id="COG1209">
    <property type="taxonomic scope" value="Bacteria"/>
</dbReference>
<dbReference type="PATRIC" id="fig|545697.3.peg.2575"/>
<dbReference type="InterPro" id="IPR029044">
    <property type="entry name" value="Nucleotide-diphossugar_trans"/>
</dbReference>
<protein>
    <recommendedName>
        <fullName evidence="3">Nucleotidyl transferase domain-containing protein</fullName>
    </recommendedName>
</protein>
<dbReference type="RefSeq" id="WP_005214652.1">
    <property type="nucleotide sequence ID" value="NZ_KB291667.1"/>
</dbReference>
<dbReference type="OrthoDB" id="9779926at2"/>
<sequence length="311" mass="35781">MKPVLVIMAAGLGSRYGGLKQMDKIGPNGERILELSTYDAIKAGFEKIVFILREEIKTEFKELIGNKLEKYADIQYVIQDKNILPEGYSVPVGRNKPWGTGHAVLCAKNVVKGPFVVINADDFYGREAFKNIYNFLIKNNDENQYGMIGYTLANTLSEYGHVARGICEVENEYFKEVVERTKIIKKGEAAFYTEDEVNWIELNYNSTVSMNMWAFNKNVFEEIESGFRRFLDTEVKIDPLKSEYYIPSIVNSLLKNNRITVKVIPSQDKWYGVTYQEDKHIVRSAIEKLIKDGIYTTNIWKEIKPKCTMNI</sequence>
<reference evidence="4 5" key="1">
    <citation type="submission" date="2012-05" db="EMBL/GenBank/DDBJ databases">
        <authorList>
            <person name="Weinstock G."/>
            <person name="Sodergren E."/>
            <person name="Lobos E.A."/>
            <person name="Fulton L."/>
            <person name="Fulton R."/>
            <person name="Courtney L."/>
            <person name="Fronick C."/>
            <person name="O'Laughlin M."/>
            <person name="Godfrey J."/>
            <person name="Wilson R.M."/>
            <person name="Miner T."/>
            <person name="Farmer C."/>
            <person name="Delehaunty K."/>
            <person name="Cordes M."/>
            <person name="Minx P."/>
            <person name="Tomlinson C."/>
            <person name="Chen J."/>
            <person name="Wollam A."/>
            <person name="Pepin K.H."/>
            <person name="Bhonagiri V."/>
            <person name="Zhang X."/>
            <person name="Suruliraj S."/>
            <person name="Warren W."/>
            <person name="Mitreva M."/>
            <person name="Mardis E.R."/>
            <person name="Wilson R.K."/>
        </authorList>
    </citation>
    <scope>NUCLEOTIDE SEQUENCE [LARGE SCALE GENOMIC DNA]</scope>
    <source>
        <strain evidence="4 5">DSM 1785</strain>
    </source>
</reference>
<name>L1QA86_9CLOT</name>
<organism evidence="4 5">
    <name type="scientific">Clostridium celatum DSM 1785</name>
    <dbReference type="NCBI Taxonomy" id="545697"/>
    <lineage>
        <taxon>Bacteria</taxon>
        <taxon>Bacillati</taxon>
        <taxon>Bacillota</taxon>
        <taxon>Clostridia</taxon>
        <taxon>Eubacteriales</taxon>
        <taxon>Clostridiaceae</taxon>
        <taxon>Clostridium</taxon>
    </lineage>
</organism>
<dbReference type="PANTHER" id="PTHR43584">
    <property type="entry name" value="NUCLEOTIDYL TRANSFERASE"/>
    <property type="match status" value="1"/>
</dbReference>
<dbReference type="Pfam" id="PF00483">
    <property type="entry name" value="NTP_transferase"/>
    <property type="match status" value="1"/>
</dbReference>
<feature type="domain" description="Nucleotidyl transferase" evidence="3">
    <location>
        <begin position="6"/>
        <end position="223"/>
    </location>
</feature>
<evidence type="ECO:0000313" key="5">
    <source>
        <dbReference type="Proteomes" id="UP000010420"/>
    </source>
</evidence>
<dbReference type="PANTHER" id="PTHR43584:SF8">
    <property type="entry name" value="N-ACETYLMURAMATE ALPHA-1-PHOSPHATE URIDYLYLTRANSFERASE"/>
    <property type="match status" value="1"/>
</dbReference>
<dbReference type="GO" id="GO:0016779">
    <property type="term" value="F:nucleotidyltransferase activity"/>
    <property type="evidence" value="ECO:0007669"/>
    <property type="project" value="UniProtKB-KW"/>
</dbReference>
<keyword evidence="1" id="KW-0808">Transferase</keyword>
<dbReference type="Proteomes" id="UP000010420">
    <property type="component" value="Unassembled WGS sequence"/>
</dbReference>
<dbReference type="HOGENOM" id="CLU_077108_0_0_9"/>
<evidence type="ECO:0000256" key="2">
    <source>
        <dbReference type="ARBA" id="ARBA00022695"/>
    </source>
</evidence>
<proteinExistence type="predicted"/>
<dbReference type="STRING" id="545697.HMPREF0216_02619"/>
<evidence type="ECO:0000259" key="3">
    <source>
        <dbReference type="Pfam" id="PF00483"/>
    </source>
</evidence>
<dbReference type="InterPro" id="IPR050065">
    <property type="entry name" value="GlmU-like"/>
</dbReference>
<comment type="caution">
    <text evidence="4">The sequence shown here is derived from an EMBL/GenBank/DDBJ whole genome shotgun (WGS) entry which is preliminary data.</text>
</comment>